<proteinExistence type="predicted"/>
<keyword evidence="2" id="KW-1185">Reference proteome</keyword>
<sequence length="370" mass="42889">MAAPNIPLSKRTGRRINQFPPTLISNTMRMLQDLCSEMNFAKNPVHVLSKQGGKSNIVVFTCVLLASQERIRCVLRTSRYYNLSESCEDPIDDTSVQLTVVVTRMLKLRYGLPVPNIWAYDTRYENSIKCPYVIEEEVAGMTLWNYNRMMRQSLPHRMPTQRDTGRFAWRYVFAKRIAEFIAEKDKVQLPCYCASIDTSNMPRYVFNKHDDRYTSAKDSVASRSLFYRHDILVCIESFAHARTLRSYPDEKEKVATLKDMCSIMRKNIVLKDQPSVLWHADFNPRKIMFESDATGLFLTRVIDWDKAIALPRLMTREPPSFLWKDDSLMLPEWVSNGIKQTFDDTIERLVPGYKEDAYSTAAVLVRMLSG</sequence>
<organism evidence="1 2">
    <name type="scientific">Sclerotinia borealis (strain F-4128)</name>
    <dbReference type="NCBI Taxonomy" id="1432307"/>
    <lineage>
        <taxon>Eukaryota</taxon>
        <taxon>Fungi</taxon>
        <taxon>Dikarya</taxon>
        <taxon>Ascomycota</taxon>
        <taxon>Pezizomycotina</taxon>
        <taxon>Leotiomycetes</taxon>
        <taxon>Helotiales</taxon>
        <taxon>Sclerotiniaceae</taxon>
        <taxon>Sclerotinia</taxon>
    </lineage>
</organism>
<dbReference type="PANTHER" id="PTHR21310">
    <property type="entry name" value="AMINOGLYCOSIDE PHOSPHOTRANSFERASE-RELATED-RELATED"/>
    <property type="match status" value="1"/>
</dbReference>
<dbReference type="InterPro" id="IPR011009">
    <property type="entry name" value="Kinase-like_dom_sf"/>
</dbReference>
<dbReference type="EMBL" id="AYSA01000235">
    <property type="protein sequence ID" value="ESZ94600.1"/>
    <property type="molecule type" value="Genomic_DNA"/>
</dbReference>
<accession>W9CJ88</accession>
<name>W9CJ88_SCLBF</name>
<reference evidence="1 2" key="1">
    <citation type="journal article" date="2014" name="Genome Announc.">
        <title>Draft genome sequence of Sclerotinia borealis, a psychrophilic plant pathogenic fungus.</title>
        <authorList>
            <person name="Mardanov A.V."/>
            <person name="Beletsky A.V."/>
            <person name="Kadnikov V.V."/>
            <person name="Ignatov A.N."/>
            <person name="Ravin N.V."/>
        </authorList>
    </citation>
    <scope>NUCLEOTIDE SEQUENCE [LARGE SCALE GENOMIC DNA]</scope>
    <source>
        <strain evidence="2">F-4157</strain>
    </source>
</reference>
<evidence type="ECO:0000313" key="1">
    <source>
        <dbReference type="EMBL" id="ESZ94600.1"/>
    </source>
</evidence>
<dbReference type="SUPFAM" id="SSF56112">
    <property type="entry name" value="Protein kinase-like (PK-like)"/>
    <property type="match status" value="1"/>
</dbReference>
<protein>
    <recommendedName>
        <fullName evidence="3">Aminoglycoside phosphotransferase domain-containing protein</fullName>
    </recommendedName>
</protein>
<dbReference type="PANTHER" id="PTHR21310:SF56">
    <property type="entry name" value="AMINOGLYCOSIDE PHOSPHOTRANSFERASE DOMAIN-CONTAINING PROTEIN"/>
    <property type="match status" value="1"/>
</dbReference>
<evidence type="ECO:0000313" key="2">
    <source>
        <dbReference type="Proteomes" id="UP000019487"/>
    </source>
</evidence>
<comment type="caution">
    <text evidence="1">The sequence shown here is derived from an EMBL/GenBank/DDBJ whole genome shotgun (WGS) entry which is preliminary data.</text>
</comment>
<dbReference type="HOGENOM" id="CLU_055170_0_0_1"/>
<gene>
    <name evidence="1" type="ORF">SBOR_5011</name>
</gene>
<dbReference type="AlphaFoldDB" id="W9CJ88"/>
<dbReference type="InterPro" id="IPR051678">
    <property type="entry name" value="AGP_Transferase"/>
</dbReference>
<dbReference type="OrthoDB" id="2968323at2759"/>
<evidence type="ECO:0008006" key="3">
    <source>
        <dbReference type="Google" id="ProtNLM"/>
    </source>
</evidence>
<dbReference type="Proteomes" id="UP000019487">
    <property type="component" value="Unassembled WGS sequence"/>
</dbReference>